<dbReference type="EMBL" id="CAEZYD010000018">
    <property type="protein sequence ID" value="CAB4715675.1"/>
    <property type="molecule type" value="Genomic_DNA"/>
</dbReference>
<gene>
    <name evidence="1" type="ORF">UFOPK2652_01080</name>
    <name evidence="2" type="ORF">UFOPK3128_01250</name>
    <name evidence="3" type="ORF">UFOPK3511_01113</name>
    <name evidence="4" type="ORF">UFOPK3880_01242</name>
    <name evidence="5" type="ORF">UFOPK4146_01260</name>
</gene>
<name>A0A6J7RXG5_9ZZZZ</name>
<accession>A0A6J7RXG5</accession>
<organism evidence="5">
    <name type="scientific">freshwater metagenome</name>
    <dbReference type="NCBI Taxonomy" id="449393"/>
    <lineage>
        <taxon>unclassified sequences</taxon>
        <taxon>metagenomes</taxon>
        <taxon>ecological metagenomes</taxon>
    </lineage>
</organism>
<evidence type="ECO:0000313" key="1">
    <source>
        <dbReference type="EMBL" id="CAB4715675.1"/>
    </source>
</evidence>
<dbReference type="EMBL" id="CAFBPT010000014">
    <property type="protein sequence ID" value="CAB5033459.1"/>
    <property type="molecule type" value="Genomic_DNA"/>
</dbReference>
<evidence type="ECO:0000313" key="5">
    <source>
        <dbReference type="EMBL" id="CAB5033459.1"/>
    </source>
</evidence>
<evidence type="ECO:0000313" key="3">
    <source>
        <dbReference type="EMBL" id="CAB4902285.1"/>
    </source>
</evidence>
<dbReference type="EMBL" id="CAFAAZ010000016">
    <property type="protein sequence ID" value="CAB4827205.1"/>
    <property type="molecule type" value="Genomic_DNA"/>
</dbReference>
<protein>
    <submittedName>
        <fullName evidence="5">Unannotated protein</fullName>
    </submittedName>
</protein>
<dbReference type="AlphaFoldDB" id="A0A6J7RXG5"/>
<reference evidence="5" key="1">
    <citation type="submission" date="2020-05" db="EMBL/GenBank/DDBJ databases">
        <authorList>
            <person name="Chiriac C."/>
            <person name="Salcher M."/>
            <person name="Ghai R."/>
            <person name="Kavagutti S V."/>
        </authorList>
    </citation>
    <scope>NUCLEOTIDE SEQUENCE</scope>
</reference>
<evidence type="ECO:0000313" key="4">
    <source>
        <dbReference type="EMBL" id="CAB4967761.1"/>
    </source>
</evidence>
<sequence>MCATFNFVAAEDGATNAVAINAPVAIAASTFFKVVPLLLPITETTFGSVNRTRNVATSPRTTL</sequence>
<dbReference type="EMBL" id="CAFBNU010000018">
    <property type="protein sequence ID" value="CAB4967761.1"/>
    <property type="molecule type" value="Genomic_DNA"/>
</dbReference>
<proteinExistence type="predicted"/>
<evidence type="ECO:0000313" key="2">
    <source>
        <dbReference type="EMBL" id="CAB4827205.1"/>
    </source>
</evidence>
<dbReference type="EMBL" id="CAFBMA010000016">
    <property type="protein sequence ID" value="CAB4902285.1"/>
    <property type="molecule type" value="Genomic_DNA"/>
</dbReference>